<gene>
    <name evidence="2" type="ORF">C435_07285</name>
</gene>
<keyword evidence="3" id="KW-1185">Reference proteome</keyword>
<dbReference type="PATRIC" id="fig|662475.6.peg.1409"/>
<feature type="transmembrane region" description="Helical" evidence="1">
    <location>
        <begin position="35"/>
        <end position="54"/>
    </location>
</feature>
<comment type="caution">
    <text evidence="2">The sequence shown here is derived from an EMBL/GenBank/DDBJ whole genome shotgun (WGS) entry which is preliminary data.</text>
</comment>
<keyword evidence="1" id="KW-1133">Transmembrane helix</keyword>
<organism evidence="2 3">
    <name type="scientific">Haloarcula marismortui ATCC 33799</name>
    <dbReference type="NCBI Taxonomy" id="662475"/>
    <lineage>
        <taxon>Archaea</taxon>
        <taxon>Methanobacteriati</taxon>
        <taxon>Methanobacteriota</taxon>
        <taxon>Stenosarchaea group</taxon>
        <taxon>Halobacteria</taxon>
        <taxon>Halobacteriales</taxon>
        <taxon>Haloarculaceae</taxon>
        <taxon>Haloarcula</taxon>
    </lineage>
</organism>
<dbReference type="AlphaFoldDB" id="M0KG72"/>
<dbReference type="EMBL" id="AOLS01000038">
    <property type="protein sequence ID" value="EMA20357.1"/>
    <property type="molecule type" value="Genomic_DNA"/>
</dbReference>
<proteinExistence type="predicted"/>
<evidence type="ECO:0000313" key="3">
    <source>
        <dbReference type="Proteomes" id="UP000011687"/>
    </source>
</evidence>
<feature type="transmembrane region" description="Helical" evidence="1">
    <location>
        <begin position="66"/>
        <end position="85"/>
    </location>
</feature>
<keyword evidence="1" id="KW-0472">Membrane</keyword>
<dbReference type="RefSeq" id="WP_007188670.1">
    <property type="nucleotide sequence ID" value="NZ_AOLS01000038.1"/>
</dbReference>
<name>M0KG72_9EURY</name>
<protein>
    <submittedName>
        <fullName evidence="2">Uncharacterized protein</fullName>
    </submittedName>
</protein>
<keyword evidence="1" id="KW-0812">Transmembrane</keyword>
<sequence>MNIKRLYYPSGLVAGLVVGFDGLRMTGAEGVNLLARLGMVVGSMIVVGASAYALATGQEPNGGDRAAWLIVIGAVLLIVGTLLPML</sequence>
<dbReference type="Proteomes" id="UP000011687">
    <property type="component" value="Unassembled WGS sequence"/>
</dbReference>
<evidence type="ECO:0000256" key="1">
    <source>
        <dbReference type="SAM" id="Phobius"/>
    </source>
</evidence>
<accession>M0KG72</accession>
<reference evidence="2 3" key="1">
    <citation type="journal article" date="2014" name="PLoS Genet.">
        <title>Phylogenetically driven sequencing of extremely halophilic archaea reveals strategies for static and dynamic osmo-response.</title>
        <authorList>
            <person name="Becker E.A."/>
            <person name="Seitzer P.M."/>
            <person name="Tritt A."/>
            <person name="Larsen D."/>
            <person name="Krusor M."/>
            <person name="Yao A.I."/>
            <person name="Wu D."/>
            <person name="Madern D."/>
            <person name="Eisen J.A."/>
            <person name="Darling A.E."/>
            <person name="Facciotti M.T."/>
        </authorList>
    </citation>
    <scope>NUCLEOTIDE SEQUENCE [LARGE SCALE GENOMIC DNA]</scope>
    <source>
        <strain evidence="2 3">ATCC 33799</strain>
    </source>
</reference>
<evidence type="ECO:0000313" key="2">
    <source>
        <dbReference type="EMBL" id="EMA20357.1"/>
    </source>
</evidence>